<dbReference type="EMBL" id="JAAIUW010000004">
    <property type="protein sequence ID" value="KAF7835878.1"/>
    <property type="molecule type" value="Genomic_DNA"/>
</dbReference>
<dbReference type="OrthoDB" id="1436393at2759"/>
<dbReference type="Proteomes" id="UP000634136">
    <property type="component" value="Unassembled WGS sequence"/>
</dbReference>
<evidence type="ECO:0000313" key="2">
    <source>
        <dbReference type="Proteomes" id="UP000634136"/>
    </source>
</evidence>
<proteinExistence type="predicted"/>
<reference evidence="1" key="1">
    <citation type="submission" date="2020-09" db="EMBL/GenBank/DDBJ databases">
        <title>Genome-Enabled Discovery of Anthraquinone Biosynthesis in Senna tora.</title>
        <authorList>
            <person name="Kang S.-H."/>
            <person name="Pandey R.P."/>
            <person name="Lee C.-M."/>
            <person name="Sim J.-S."/>
            <person name="Jeong J.-T."/>
            <person name="Choi B.-S."/>
            <person name="Jung M."/>
            <person name="Ginzburg D."/>
            <person name="Zhao K."/>
            <person name="Won S.Y."/>
            <person name="Oh T.-J."/>
            <person name="Yu Y."/>
            <person name="Kim N.-H."/>
            <person name="Lee O.R."/>
            <person name="Lee T.-H."/>
            <person name="Bashyal P."/>
            <person name="Kim T.-S."/>
            <person name="Lee W.-H."/>
            <person name="Kawkins C."/>
            <person name="Kim C.-K."/>
            <person name="Kim J.S."/>
            <person name="Ahn B.O."/>
            <person name="Rhee S.Y."/>
            <person name="Sohng J.K."/>
        </authorList>
    </citation>
    <scope>NUCLEOTIDE SEQUENCE</scope>
    <source>
        <tissue evidence="1">Leaf</tissue>
    </source>
</reference>
<gene>
    <name evidence="1" type="ORF">G2W53_010737</name>
</gene>
<comment type="caution">
    <text evidence="1">The sequence shown here is derived from an EMBL/GenBank/DDBJ whole genome shotgun (WGS) entry which is preliminary data.</text>
</comment>
<accession>A0A834X0G3</accession>
<organism evidence="1 2">
    <name type="scientific">Senna tora</name>
    <dbReference type="NCBI Taxonomy" id="362788"/>
    <lineage>
        <taxon>Eukaryota</taxon>
        <taxon>Viridiplantae</taxon>
        <taxon>Streptophyta</taxon>
        <taxon>Embryophyta</taxon>
        <taxon>Tracheophyta</taxon>
        <taxon>Spermatophyta</taxon>
        <taxon>Magnoliopsida</taxon>
        <taxon>eudicotyledons</taxon>
        <taxon>Gunneridae</taxon>
        <taxon>Pentapetalae</taxon>
        <taxon>rosids</taxon>
        <taxon>fabids</taxon>
        <taxon>Fabales</taxon>
        <taxon>Fabaceae</taxon>
        <taxon>Caesalpinioideae</taxon>
        <taxon>Cassia clade</taxon>
        <taxon>Senna</taxon>
    </lineage>
</organism>
<name>A0A834X0G3_9FABA</name>
<evidence type="ECO:0000313" key="1">
    <source>
        <dbReference type="EMBL" id="KAF7835878.1"/>
    </source>
</evidence>
<sequence>MAGKQLIERDLIRCIGDGRSTPVWGEAWIPGIFPFSIEKSNYIIVGDMRVCDLMDGLGAWRDEILNLLFQSDICRRIRSIRSPDVRRVDKWNWGMRIAIFGGGFGNYRCYQSIKTSYGELVLGLFQQV</sequence>
<keyword evidence="2" id="KW-1185">Reference proteome</keyword>
<protein>
    <submittedName>
        <fullName evidence="1">Phytochrome A1-like</fullName>
    </submittedName>
</protein>
<dbReference type="AlphaFoldDB" id="A0A834X0G3"/>